<name>A0A7X0G4Q1_9ACTN</name>
<dbReference type="InterPro" id="IPR012312">
    <property type="entry name" value="Hemerythrin-like"/>
</dbReference>
<proteinExistence type="predicted"/>
<sequence length="185" mass="20468">MADQATKENVVDLLLAQHEEIRHLATTVEKNHGKVRKDAFDRLRRLLAVHETAEEEVVHPFARRAADDGSRVVDARLEEENKAKGVLSDLEKMDPESADFEETFAKFHRDLEAHASHEEKEEFPRIAGEATPEQMRGMAKAVKAAEAIAPTHPHQGTESPTKNLAVGPMAAVADRVRDAIGKARG</sequence>
<feature type="region of interest" description="Disordered" evidence="1">
    <location>
        <begin position="114"/>
        <end position="144"/>
    </location>
</feature>
<evidence type="ECO:0000259" key="2">
    <source>
        <dbReference type="Pfam" id="PF01814"/>
    </source>
</evidence>
<protein>
    <submittedName>
        <fullName evidence="3">Hemerythrin superfamily protein</fullName>
    </submittedName>
</protein>
<keyword evidence="4" id="KW-1185">Reference proteome</keyword>
<dbReference type="RefSeq" id="WP_185029107.1">
    <property type="nucleotide sequence ID" value="NZ_JACHMQ010000001.1"/>
</dbReference>
<dbReference type="Proteomes" id="UP000546324">
    <property type="component" value="Unassembled WGS sequence"/>
</dbReference>
<dbReference type="EMBL" id="JACHMQ010000001">
    <property type="protein sequence ID" value="MBB6398291.1"/>
    <property type="molecule type" value="Genomic_DNA"/>
</dbReference>
<evidence type="ECO:0000313" key="3">
    <source>
        <dbReference type="EMBL" id="MBB6398291.1"/>
    </source>
</evidence>
<feature type="domain" description="Hemerythrin-like" evidence="2">
    <location>
        <begin position="10"/>
        <end position="126"/>
    </location>
</feature>
<organism evidence="3 4">
    <name type="scientific">Actinomadura coerulea</name>
    <dbReference type="NCBI Taxonomy" id="46159"/>
    <lineage>
        <taxon>Bacteria</taxon>
        <taxon>Bacillati</taxon>
        <taxon>Actinomycetota</taxon>
        <taxon>Actinomycetes</taxon>
        <taxon>Streptosporangiales</taxon>
        <taxon>Thermomonosporaceae</taxon>
        <taxon>Actinomadura</taxon>
    </lineage>
</organism>
<dbReference type="PANTHER" id="PTHR35585:SF1">
    <property type="entry name" value="HHE DOMAIN PROTEIN (AFU_ORTHOLOGUE AFUA_4G00730)"/>
    <property type="match status" value="1"/>
</dbReference>
<evidence type="ECO:0000313" key="4">
    <source>
        <dbReference type="Proteomes" id="UP000546324"/>
    </source>
</evidence>
<dbReference type="PANTHER" id="PTHR35585">
    <property type="entry name" value="HHE DOMAIN PROTEIN (AFU_ORTHOLOGUE AFUA_4G00730)"/>
    <property type="match status" value="1"/>
</dbReference>
<comment type="caution">
    <text evidence="3">The sequence shown here is derived from an EMBL/GenBank/DDBJ whole genome shotgun (WGS) entry which is preliminary data.</text>
</comment>
<feature type="compositionally biased region" description="Basic and acidic residues" evidence="1">
    <location>
        <begin position="114"/>
        <end position="124"/>
    </location>
</feature>
<dbReference type="AlphaFoldDB" id="A0A7X0G4Q1"/>
<reference evidence="3 4" key="1">
    <citation type="submission" date="2020-08" db="EMBL/GenBank/DDBJ databases">
        <title>Sequencing the genomes of 1000 actinobacteria strains.</title>
        <authorList>
            <person name="Klenk H.-P."/>
        </authorList>
    </citation>
    <scope>NUCLEOTIDE SEQUENCE [LARGE SCALE GENOMIC DNA]</scope>
    <source>
        <strain evidence="3 4">DSM 43675</strain>
    </source>
</reference>
<accession>A0A7X0G4Q1</accession>
<dbReference type="Gene3D" id="1.20.120.520">
    <property type="entry name" value="nmb1532 protein domain like"/>
    <property type="match status" value="1"/>
</dbReference>
<dbReference type="Pfam" id="PF01814">
    <property type="entry name" value="Hemerythrin"/>
    <property type="match status" value="1"/>
</dbReference>
<gene>
    <name evidence="3" type="ORF">BKA00_005205</name>
</gene>
<evidence type="ECO:0000256" key="1">
    <source>
        <dbReference type="SAM" id="MobiDB-lite"/>
    </source>
</evidence>